<reference evidence="1" key="2">
    <citation type="journal article" date="2015" name="Data Brief">
        <title>Shoot transcriptome of the giant reed, Arundo donax.</title>
        <authorList>
            <person name="Barrero R.A."/>
            <person name="Guerrero F.D."/>
            <person name="Moolhuijzen P."/>
            <person name="Goolsby J.A."/>
            <person name="Tidwell J."/>
            <person name="Bellgard S.E."/>
            <person name="Bellgard M.I."/>
        </authorList>
    </citation>
    <scope>NUCLEOTIDE SEQUENCE</scope>
    <source>
        <tissue evidence="1">Shoot tissue taken approximately 20 cm above the soil surface</tissue>
    </source>
</reference>
<name>A0A0A9CFE5_ARUDO</name>
<accession>A0A0A9CFE5</accession>
<organism evidence="1">
    <name type="scientific">Arundo donax</name>
    <name type="common">Giant reed</name>
    <name type="synonym">Donax arundinaceus</name>
    <dbReference type="NCBI Taxonomy" id="35708"/>
    <lineage>
        <taxon>Eukaryota</taxon>
        <taxon>Viridiplantae</taxon>
        <taxon>Streptophyta</taxon>
        <taxon>Embryophyta</taxon>
        <taxon>Tracheophyta</taxon>
        <taxon>Spermatophyta</taxon>
        <taxon>Magnoliopsida</taxon>
        <taxon>Liliopsida</taxon>
        <taxon>Poales</taxon>
        <taxon>Poaceae</taxon>
        <taxon>PACMAD clade</taxon>
        <taxon>Arundinoideae</taxon>
        <taxon>Arundineae</taxon>
        <taxon>Arundo</taxon>
    </lineage>
</organism>
<dbReference type="AlphaFoldDB" id="A0A0A9CFE5"/>
<sequence length="22" mass="2607">MHTFGVDCRQWLMANIMKLPSK</sequence>
<evidence type="ECO:0000313" key="1">
    <source>
        <dbReference type="EMBL" id="JAD73158.1"/>
    </source>
</evidence>
<proteinExistence type="predicted"/>
<protein>
    <submittedName>
        <fullName evidence="1">Uncharacterized protein</fullName>
    </submittedName>
</protein>
<reference evidence="1" key="1">
    <citation type="submission" date="2014-09" db="EMBL/GenBank/DDBJ databases">
        <authorList>
            <person name="Magalhaes I.L.F."/>
            <person name="Oliveira U."/>
            <person name="Santos F.R."/>
            <person name="Vidigal T.H.D.A."/>
            <person name="Brescovit A.D."/>
            <person name="Santos A.J."/>
        </authorList>
    </citation>
    <scope>NUCLEOTIDE SEQUENCE</scope>
    <source>
        <tissue evidence="1">Shoot tissue taken approximately 20 cm above the soil surface</tissue>
    </source>
</reference>
<dbReference type="EMBL" id="GBRH01224737">
    <property type="protein sequence ID" value="JAD73158.1"/>
    <property type="molecule type" value="Transcribed_RNA"/>
</dbReference>